<dbReference type="Proteomes" id="UP000887572">
    <property type="component" value="Unplaced"/>
</dbReference>
<evidence type="ECO:0000256" key="4">
    <source>
        <dbReference type="ARBA" id="ARBA00005232"/>
    </source>
</evidence>
<comment type="catalytic activity">
    <reaction evidence="15">
        <text>(R)-carnitine + hexadecanoyl-CoA = O-hexadecanoyl-(R)-carnitine + CoA</text>
        <dbReference type="Rhea" id="RHEA:12661"/>
        <dbReference type="ChEBI" id="CHEBI:16347"/>
        <dbReference type="ChEBI" id="CHEBI:17490"/>
        <dbReference type="ChEBI" id="CHEBI:57287"/>
        <dbReference type="ChEBI" id="CHEBI:57379"/>
        <dbReference type="EC" id="2.3.1.21"/>
    </reaction>
    <physiologicalReaction direction="left-to-right" evidence="15">
        <dbReference type="Rhea" id="RHEA:12662"/>
    </physiologicalReaction>
</comment>
<evidence type="ECO:0000256" key="18">
    <source>
        <dbReference type="SAM" id="Phobius"/>
    </source>
</evidence>
<evidence type="ECO:0000256" key="2">
    <source>
        <dbReference type="ARBA" id="ARBA00004325"/>
    </source>
</evidence>
<feature type="domain" description="Carnitine O-palmitoyltransferase N-terminal" evidence="20">
    <location>
        <begin position="1"/>
        <end position="47"/>
    </location>
</feature>
<accession>A0A914I598</accession>
<keyword evidence="12" id="KW-0496">Mitochondrion</keyword>
<dbReference type="EC" id="2.3.1.21" evidence="5"/>
<dbReference type="Pfam" id="PF00755">
    <property type="entry name" value="Carn_acyltransf"/>
    <property type="match status" value="1"/>
</dbReference>
<evidence type="ECO:0000313" key="21">
    <source>
        <dbReference type="Proteomes" id="UP000887572"/>
    </source>
</evidence>
<keyword evidence="10 18" id="KW-1133">Transmembrane helix</keyword>
<evidence type="ECO:0000256" key="17">
    <source>
        <dbReference type="RuleBase" id="RU003801"/>
    </source>
</evidence>
<dbReference type="PANTHER" id="PTHR22589:SF31">
    <property type="entry name" value="CARNITINE O-PALMITOYLTRANSFERASE"/>
    <property type="match status" value="1"/>
</dbReference>
<feature type="domain" description="Choline/carnitine acyltransferase" evidence="19">
    <location>
        <begin position="178"/>
        <end position="762"/>
    </location>
</feature>
<comment type="similarity">
    <text evidence="4 17">Belongs to the carnitine/choline acetyltransferase family.</text>
</comment>
<comment type="pathway">
    <text evidence="3">Lipid metabolism; fatty acid beta-oxidation.</text>
</comment>
<dbReference type="GO" id="GO:0006631">
    <property type="term" value="P:fatty acid metabolic process"/>
    <property type="evidence" value="ECO:0007669"/>
    <property type="project" value="UniProtKB-KW"/>
</dbReference>
<keyword evidence="13 18" id="KW-0472">Membrane</keyword>
<dbReference type="InterPro" id="IPR032476">
    <property type="entry name" value="CPT_N"/>
</dbReference>
<dbReference type="Pfam" id="PF16484">
    <property type="entry name" value="CPT_N"/>
    <property type="match status" value="1"/>
</dbReference>
<evidence type="ECO:0000256" key="6">
    <source>
        <dbReference type="ARBA" id="ARBA00022448"/>
    </source>
</evidence>
<evidence type="ECO:0000256" key="13">
    <source>
        <dbReference type="ARBA" id="ARBA00023136"/>
    </source>
</evidence>
<dbReference type="WBParaSite" id="Gr19_v10_g7646.t1">
    <property type="protein sequence ID" value="Gr19_v10_g7646.t1"/>
    <property type="gene ID" value="Gr19_v10_g7646"/>
</dbReference>
<dbReference type="Gene3D" id="3.30.559.70">
    <property type="entry name" value="Choline/Carnitine o-acyltransferase, domain 2"/>
    <property type="match status" value="1"/>
</dbReference>
<feature type="transmembrane region" description="Helical" evidence="18">
    <location>
        <begin position="107"/>
        <end position="128"/>
    </location>
</feature>
<dbReference type="AlphaFoldDB" id="A0A914I598"/>
<sequence length="779" mass="89691">MAEARNIAALSFTVTHDGISVSYDQEVLREIWHAFSRGYKRRIAKFKNNFIAGIFPANVRSLAIVVGLVSILYVSFEIDPTPFNLAEKLNGYVFSHVTAVGWLARTFSISLAGCILWFLLVQFFRLLLKWFLMYKGWMYESPHSGQISQKTKIWFYILHKIAAYEPMTHSFQGALPHLPLPSVASTMERHLRSMRPILSDKDYDELVDLSEKFQKGLGIRLQRYLWIKSWLSTNYVTDWWEKFIYLVQREPIMINSNYYGFDTLNKSPTDKQAARAANVTWAALRFRRLIEYQHISPFAINPRAKVPFCTMQYSRLFNSCRLPGEEIDNFCTWEDAKHIAVYCKGCWYKIEVHSGSRLHQPCELQAAFQSILDSDAQPKPGERYLGALTAGRRDHWAKVRKEHFSDEGNKMALRMIERAAFVVILDEEPVFYDPNDTSKLDRWAETLLHGKGYDRWFDKSFNLIISQNGRIGINAEHSWGDAAVTAHFMEYAVLQDYCLQGYTPSGDCKGKLKDVVKVERLQFVLDEEVQKKIDISLRVAEKLIDDVEMALLVWTEYGKGIVKKLRISPDAFMQMALQLTYFRNQGFFSLTYEASITRLYREGRTETIRSCTNESCDFVRAMLDPQQTNDERLRFLRLAAERHQNLTRDAMCGKGVDRHLFALYVIMRHLEESSPFFDKIFPPQYLLSTSQAPLNQFDSEKEGIPMEEKLKLVTAGGGFGPVTDAGYGVSYLVAGEDQISFHISSKKSAANTSSLQFREDLKKSLREMRQLLAAEPPVA</sequence>
<dbReference type="InterPro" id="IPR042231">
    <property type="entry name" value="Cho/carn_acyl_trans_2"/>
</dbReference>
<evidence type="ECO:0000256" key="11">
    <source>
        <dbReference type="ARBA" id="ARBA00023098"/>
    </source>
</evidence>
<proteinExistence type="inferred from homology"/>
<dbReference type="FunFam" id="3.30.559.10:FF:000042">
    <property type="entry name" value="Carnitine Palmitoyl Transferase"/>
    <property type="match status" value="1"/>
</dbReference>
<dbReference type="InterPro" id="IPR039551">
    <property type="entry name" value="Cho/carn_acyl_trans"/>
</dbReference>
<evidence type="ECO:0000256" key="3">
    <source>
        <dbReference type="ARBA" id="ARBA00005005"/>
    </source>
</evidence>
<evidence type="ECO:0000256" key="8">
    <source>
        <dbReference type="ARBA" id="ARBA00022692"/>
    </source>
</evidence>
<evidence type="ECO:0000256" key="16">
    <source>
        <dbReference type="PIRSR" id="PIRSR600542-1"/>
    </source>
</evidence>
<dbReference type="Gene3D" id="3.30.559.10">
    <property type="entry name" value="Chloramphenicol acetyltransferase-like domain"/>
    <property type="match status" value="1"/>
</dbReference>
<evidence type="ECO:0000256" key="1">
    <source>
        <dbReference type="ARBA" id="ARBA00004141"/>
    </source>
</evidence>
<evidence type="ECO:0000259" key="20">
    <source>
        <dbReference type="Pfam" id="PF16484"/>
    </source>
</evidence>
<dbReference type="GO" id="GO:0031966">
    <property type="term" value="C:mitochondrial membrane"/>
    <property type="evidence" value="ECO:0007669"/>
    <property type="project" value="UniProtKB-SubCell"/>
</dbReference>
<keyword evidence="11" id="KW-0443">Lipid metabolism</keyword>
<keyword evidence="7 17" id="KW-0808">Transferase</keyword>
<evidence type="ECO:0000256" key="7">
    <source>
        <dbReference type="ARBA" id="ARBA00022679"/>
    </source>
</evidence>
<keyword evidence="6" id="KW-0813">Transport</keyword>
<name>A0A914I598_GLORO</name>
<evidence type="ECO:0000256" key="12">
    <source>
        <dbReference type="ARBA" id="ARBA00023128"/>
    </source>
</evidence>
<evidence type="ECO:0000256" key="15">
    <source>
        <dbReference type="ARBA" id="ARBA00048480"/>
    </source>
</evidence>
<dbReference type="InterPro" id="IPR000542">
    <property type="entry name" value="Carn_acyl_trans"/>
</dbReference>
<evidence type="ECO:0000256" key="10">
    <source>
        <dbReference type="ARBA" id="ARBA00022989"/>
    </source>
</evidence>
<evidence type="ECO:0000256" key="9">
    <source>
        <dbReference type="ARBA" id="ARBA00022832"/>
    </source>
</evidence>
<keyword evidence="21" id="KW-1185">Reference proteome</keyword>
<evidence type="ECO:0000313" key="22">
    <source>
        <dbReference type="WBParaSite" id="Gr19_v10_g7646.t1"/>
    </source>
</evidence>
<dbReference type="FunFam" id="3.30.559.70:FF:000001">
    <property type="entry name" value="Carnitine O-palmitoyltransferase 1, liver isoform"/>
    <property type="match status" value="1"/>
</dbReference>
<protein>
    <recommendedName>
        <fullName evidence="5">carnitine O-palmitoyltransferase</fullName>
        <ecNumber evidence="5">2.3.1.21</ecNumber>
    </recommendedName>
</protein>
<dbReference type="PANTHER" id="PTHR22589">
    <property type="entry name" value="CARNITINE O-ACYLTRANSFERASE"/>
    <property type="match status" value="1"/>
</dbReference>
<keyword evidence="9" id="KW-0276">Fatty acid metabolism</keyword>
<evidence type="ECO:0000256" key="5">
    <source>
        <dbReference type="ARBA" id="ARBA00013243"/>
    </source>
</evidence>
<comment type="subcellular location">
    <subcellularLocation>
        <location evidence="1">Membrane</location>
        <topology evidence="1">Multi-pass membrane protein</topology>
    </subcellularLocation>
    <subcellularLocation>
        <location evidence="2">Mitochondrion membrane</location>
    </subcellularLocation>
</comment>
<dbReference type="GO" id="GO:0004095">
    <property type="term" value="F:carnitine O-palmitoyltransferase activity"/>
    <property type="evidence" value="ECO:0007669"/>
    <property type="project" value="UniProtKB-EC"/>
</dbReference>
<evidence type="ECO:0000259" key="19">
    <source>
        <dbReference type="Pfam" id="PF00755"/>
    </source>
</evidence>
<dbReference type="GO" id="GO:0009437">
    <property type="term" value="P:carnitine metabolic process"/>
    <property type="evidence" value="ECO:0007669"/>
    <property type="project" value="TreeGrafter"/>
</dbReference>
<organism evidence="21 22">
    <name type="scientific">Globodera rostochiensis</name>
    <name type="common">Golden nematode worm</name>
    <name type="synonym">Heterodera rostochiensis</name>
    <dbReference type="NCBI Taxonomy" id="31243"/>
    <lineage>
        <taxon>Eukaryota</taxon>
        <taxon>Metazoa</taxon>
        <taxon>Ecdysozoa</taxon>
        <taxon>Nematoda</taxon>
        <taxon>Chromadorea</taxon>
        <taxon>Rhabditida</taxon>
        <taxon>Tylenchina</taxon>
        <taxon>Tylenchomorpha</taxon>
        <taxon>Tylenchoidea</taxon>
        <taxon>Heteroderidae</taxon>
        <taxon>Heteroderinae</taxon>
        <taxon>Globodera</taxon>
    </lineage>
</organism>
<dbReference type="SUPFAM" id="SSF52777">
    <property type="entry name" value="CoA-dependent acyltransferases"/>
    <property type="match status" value="2"/>
</dbReference>
<dbReference type="InterPro" id="IPR023213">
    <property type="entry name" value="CAT-like_dom_sf"/>
</dbReference>
<evidence type="ECO:0000256" key="14">
    <source>
        <dbReference type="ARBA" id="ARBA00023315"/>
    </source>
</evidence>
<reference evidence="22" key="1">
    <citation type="submission" date="2022-11" db="UniProtKB">
        <authorList>
            <consortium name="WormBaseParasite"/>
        </authorList>
    </citation>
    <scope>IDENTIFICATION</scope>
</reference>
<keyword evidence="8 18" id="KW-0812">Transmembrane</keyword>
<dbReference type="PROSITE" id="PS00440">
    <property type="entry name" value="ACYLTRANSF_C_2"/>
    <property type="match status" value="1"/>
</dbReference>
<feature type="active site" description="Proton acceptor" evidence="16">
    <location>
        <position position="477"/>
    </location>
</feature>
<keyword evidence="14 17" id="KW-0012">Acyltransferase</keyword>
<dbReference type="Gene3D" id="6.10.250.1760">
    <property type="match status" value="1"/>
</dbReference>